<reference evidence="2 3" key="1">
    <citation type="submission" date="2019-02" db="EMBL/GenBank/DDBJ databases">
        <title>Genome sequencing of the rare red list fungi Antrodiella citrinella (Flaviporus citrinellus).</title>
        <authorList>
            <person name="Buettner E."/>
            <person name="Kellner H."/>
        </authorList>
    </citation>
    <scope>NUCLEOTIDE SEQUENCE [LARGE SCALE GENOMIC DNA]</scope>
    <source>
        <strain evidence="2 3">DSM 108506</strain>
    </source>
</reference>
<organism evidence="2 3">
    <name type="scientific">Antrodiella citrinella</name>
    <dbReference type="NCBI Taxonomy" id="2447956"/>
    <lineage>
        <taxon>Eukaryota</taxon>
        <taxon>Fungi</taxon>
        <taxon>Dikarya</taxon>
        <taxon>Basidiomycota</taxon>
        <taxon>Agaricomycotina</taxon>
        <taxon>Agaricomycetes</taxon>
        <taxon>Polyporales</taxon>
        <taxon>Steccherinaceae</taxon>
        <taxon>Antrodiella</taxon>
    </lineage>
</organism>
<gene>
    <name evidence="2" type="ORF">EUX98_g4220</name>
</gene>
<keyword evidence="3" id="KW-1185">Reference proteome</keyword>
<evidence type="ECO:0000313" key="3">
    <source>
        <dbReference type="Proteomes" id="UP000308730"/>
    </source>
</evidence>
<dbReference type="EMBL" id="SGPM01000099">
    <property type="protein sequence ID" value="THH29964.1"/>
    <property type="molecule type" value="Genomic_DNA"/>
</dbReference>
<proteinExistence type="predicted"/>
<dbReference type="Proteomes" id="UP000308730">
    <property type="component" value="Unassembled WGS sequence"/>
</dbReference>
<evidence type="ECO:0000256" key="1">
    <source>
        <dbReference type="SAM" id="MobiDB-lite"/>
    </source>
</evidence>
<comment type="caution">
    <text evidence="2">The sequence shown here is derived from an EMBL/GenBank/DDBJ whole genome shotgun (WGS) entry which is preliminary data.</text>
</comment>
<feature type="region of interest" description="Disordered" evidence="1">
    <location>
        <begin position="13"/>
        <end position="55"/>
    </location>
</feature>
<protein>
    <submittedName>
        <fullName evidence="2">Uncharacterized protein</fullName>
    </submittedName>
</protein>
<evidence type="ECO:0000313" key="2">
    <source>
        <dbReference type="EMBL" id="THH29964.1"/>
    </source>
</evidence>
<sequence>MLPNELRELFLEDAFNDPWSDPSSNGEEGSVCDEADDDDDSGEVLYGEDDREDVL</sequence>
<dbReference type="AlphaFoldDB" id="A0A4S4MUI5"/>
<name>A0A4S4MUI5_9APHY</name>
<accession>A0A4S4MUI5</accession>
<feature type="compositionally biased region" description="Acidic residues" evidence="1">
    <location>
        <begin position="30"/>
        <end position="55"/>
    </location>
</feature>